<reference evidence="2" key="1">
    <citation type="submission" date="2020-08" db="EMBL/GenBank/DDBJ databases">
        <title>Multicomponent nature underlies the extraordinary mechanical properties of spider dragline silk.</title>
        <authorList>
            <person name="Kono N."/>
            <person name="Nakamura H."/>
            <person name="Mori M."/>
            <person name="Yoshida Y."/>
            <person name="Ohtoshi R."/>
            <person name="Malay A.D."/>
            <person name="Moran D.A.P."/>
            <person name="Tomita M."/>
            <person name="Numata K."/>
            <person name="Arakawa K."/>
        </authorList>
    </citation>
    <scope>NUCLEOTIDE SEQUENCE</scope>
</reference>
<dbReference type="Gene3D" id="3.30.420.10">
    <property type="entry name" value="Ribonuclease H-like superfamily/Ribonuclease H"/>
    <property type="match status" value="1"/>
</dbReference>
<sequence>MKSTVMAERFNCLGRYHLDRRTPLQVFERCSLTDLKYRHEVLEPRVRLFMGACGPEFILMDDNTRPHRALLVAKFLESADIRHIDCTTRSLDLNPIEHVKRYGGGNCNSHATPSENTHTIQETKTALLNE</sequence>
<proteinExistence type="predicted"/>
<accession>A0A8X6R9J7</accession>
<evidence type="ECO:0000313" key="2">
    <source>
        <dbReference type="EMBL" id="GFX86325.1"/>
    </source>
</evidence>
<dbReference type="AlphaFoldDB" id="A0A8X6R9J7"/>
<keyword evidence="3" id="KW-1185">Reference proteome</keyword>
<evidence type="ECO:0000256" key="1">
    <source>
        <dbReference type="SAM" id="MobiDB-lite"/>
    </source>
</evidence>
<evidence type="ECO:0000313" key="3">
    <source>
        <dbReference type="Proteomes" id="UP000887159"/>
    </source>
</evidence>
<name>A0A8X6R9J7_TRICX</name>
<dbReference type="GO" id="GO:0003676">
    <property type="term" value="F:nucleic acid binding"/>
    <property type="evidence" value="ECO:0007669"/>
    <property type="project" value="InterPro"/>
</dbReference>
<dbReference type="InterPro" id="IPR036397">
    <property type="entry name" value="RNaseH_sf"/>
</dbReference>
<dbReference type="EMBL" id="BMAU01021004">
    <property type="protein sequence ID" value="GFX86325.1"/>
    <property type="molecule type" value="Genomic_DNA"/>
</dbReference>
<gene>
    <name evidence="2" type="primary">TCB2_41</name>
    <name evidence="2" type="ORF">TNCV_2562071</name>
</gene>
<comment type="caution">
    <text evidence="2">The sequence shown here is derived from an EMBL/GenBank/DDBJ whole genome shotgun (WGS) entry which is preliminary data.</text>
</comment>
<protein>
    <submittedName>
        <fullName evidence="2">Transposable element Tcb2 transposase</fullName>
    </submittedName>
</protein>
<dbReference type="Proteomes" id="UP000887159">
    <property type="component" value="Unassembled WGS sequence"/>
</dbReference>
<feature type="region of interest" description="Disordered" evidence="1">
    <location>
        <begin position="107"/>
        <end position="130"/>
    </location>
</feature>
<organism evidence="2 3">
    <name type="scientific">Trichonephila clavipes</name>
    <name type="common">Golden silk orbweaver</name>
    <name type="synonym">Nephila clavipes</name>
    <dbReference type="NCBI Taxonomy" id="2585209"/>
    <lineage>
        <taxon>Eukaryota</taxon>
        <taxon>Metazoa</taxon>
        <taxon>Ecdysozoa</taxon>
        <taxon>Arthropoda</taxon>
        <taxon>Chelicerata</taxon>
        <taxon>Arachnida</taxon>
        <taxon>Araneae</taxon>
        <taxon>Araneomorphae</taxon>
        <taxon>Entelegynae</taxon>
        <taxon>Araneoidea</taxon>
        <taxon>Nephilidae</taxon>
        <taxon>Trichonephila</taxon>
    </lineage>
</organism>